<dbReference type="Pfam" id="PF24072">
    <property type="entry name" value="T7_gp14"/>
    <property type="match status" value="1"/>
</dbReference>
<sequence>MGWAALAGGIAGFMNTWMDAYVNKAASDAQGMIDNANTYSQNTINNANADAANAVRAANNGFAAAQAALSNLTRSISNQAKLEAGGKAEDALTTNILRLQDQVTRGGLESQLRSAEQLGAVRAAAAAAGVGGSTARMLQNAMALSSARAQQITDDNAKYQTFDMLQQRAGLVQNKVMSVDQGQTFAPIDYNINVAPLVQSPLRASQFAMSVMGQAWIGAANGAMGQMNLKSNFGSETRDMSANANTVGNTQGYSSGATLFGPTTFQYPQSDASAYGVGGNTYGFSTGLGGGSNGFFSTGSSSKIADYQLK</sequence>
<dbReference type="Proteomes" id="UP000224348">
    <property type="component" value="Segment"/>
</dbReference>
<accession>A0A1S6L1A9</accession>
<protein>
    <recommendedName>
        <fullName evidence="3">Internal virion protein</fullName>
    </recommendedName>
</protein>
<name>A0A1S6L1A9_9CAUD</name>
<dbReference type="EMBL" id="KY464836">
    <property type="protein sequence ID" value="AQT27775.1"/>
    <property type="molecule type" value="Genomic_DNA"/>
</dbReference>
<evidence type="ECO:0008006" key="3">
    <source>
        <dbReference type="Google" id="ProtNLM"/>
    </source>
</evidence>
<dbReference type="GeneID" id="54979899"/>
<dbReference type="KEGG" id="vg:54979899"/>
<dbReference type="InterPro" id="IPR038996">
    <property type="entry name" value="Gp14"/>
</dbReference>
<evidence type="ECO:0000313" key="2">
    <source>
        <dbReference type="Proteomes" id="UP000224348"/>
    </source>
</evidence>
<dbReference type="RefSeq" id="YP_009789752.1">
    <property type="nucleotide sequence ID" value="NC_047816.1"/>
</dbReference>
<organism evidence="1 2">
    <name type="scientific">Ralstonia phage RS-PI-1</name>
    <dbReference type="NCBI Taxonomy" id="1958965"/>
    <lineage>
        <taxon>Viruses</taxon>
        <taxon>Duplodnaviria</taxon>
        <taxon>Heunggongvirae</taxon>
        <taxon>Uroviricota</taxon>
        <taxon>Caudoviricetes</taxon>
        <taxon>Autographivirales</taxon>
        <taxon>Autonotataviridae</taxon>
        <taxon>Ampunavirus</taxon>
        <taxon>Ampunavirus RSPI1</taxon>
    </lineage>
</organism>
<evidence type="ECO:0000313" key="1">
    <source>
        <dbReference type="EMBL" id="AQT27775.1"/>
    </source>
</evidence>
<keyword evidence="2" id="KW-1185">Reference proteome</keyword>
<proteinExistence type="predicted"/>
<reference evidence="1 2" key="1">
    <citation type="submission" date="2017-01" db="EMBL/GenBank/DDBJ databases">
        <title>Isolation and complete genomic analysis of a novel lytic bacteriophage infecting the Ralstonia solanacearum.</title>
        <authorList>
            <person name="Su J."/>
            <person name="Sun H."/>
            <person name="Liu J."/>
            <person name="Guo Z."/>
            <person name="Fan G."/>
            <person name="Gu G."/>
            <person name="Wang G."/>
        </authorList>
    </citation>
    <scope>NUCLEOTIDE SEQUENCE [LARGE SCALE GENOMIC DNA]</scope>
</reference>